<gene>
    <name evidence="2" type="ORF">C1H46_010402</name>
</gene>
<evidence type="ECO:0000256" key="1">
    <source>
        <dbReference type="SAM" id="MobiDB-lite"/>
    </source>
</evidence>
<accession>A0A540MZ08</accession>
<name>A0A540MZ08_MALBA</name>
<dbReference type="AlphaFoldDB" id="A0A540MZ08"/>
<keyword evidence="3" id="KW-1185">Reference proteome</keyword>
<organism evidence="2 3">
    <name type="scientific">Malus baccata</name>
    <name type="common">Siberian crab apple</name>
    <name type="synonym">Pyrus baccata</name>
    <dbReference type="NCBI Taxonomy" id="106549"/>
    <lineage>
        <taxon>Eukaryota</taxon>
        <taxon>Viridiplantae</taxon>
        <taxon>Streptophyta</taxon>
        <taxon>Embryophyta</taxon>
        <taxon>Tracheophyta</taxon>
        <taxon>Spermatophyta</taxon>
        <taxon>Magnoliopsida</taxon>
        <taxon>eudicotyledons</taxon>
        <taxon>Gunneridae</taxon>
        <taxon>Pentapetalae</taxon>
        <taxon>rosids</taxon>
        <taxon>fabids</taxon>
        <taxon>Rosales</taxon>
        <taxon>Rosaceae</taxon>
        <taxon>Amygdaloideae</taxon>
        <taxon>Maleae</taxon>
        <taxon>Malus</taxon>
    </lineage>
</organism>
<evidence type="ECO:0000313" key="2">
    <source>
        <dbReference type="EMBL" id="TQE04031.1"/>
    </source>
</evidence>
<protein>
    <submittedName>
        <fullName evidence="2">Uncharacterized protein</fullName>
    </submittedName>
</protein>
<evidence type="ECO:0000313" key="3">
    <source>
        <dbReference type="Proteomes" id="UP000315295"/>
    </source>
</evidence>
<feature type="region of interest" description="Disordered" evidence="1">
    <location>
        <begin position="53"/>
        <end position="72"/>
    </location>
</feature>
<proteinExistence type="predicted"/>
<sequence length="72" mass="8385">MLFVNDDDLTQFYPDLKKILQVALNSRSPAIISTRSQEESREFTAELNYKKDYKKSPNTSEKSLGESIWMHT</sequence>
<dbReference type="EMBL" id="VIEB01000147">
    <property type="protein sequence ID" value="TQE04031.1"/>
    <property type="molecule type" value="Genomic_DNA"/>
</dbReference>
<reference evidence="2 3" key="1">
    <citation type="journal article" date="2019" name="G3 (Bethesda)">
        <title>Sequencing of a Wild Apple (Malus baccata) Genome Unravels the Differences Between Cultivated and Wild Apple Species Regarding Disease Resistance and Cold Tolerance.</title>
        <authorList>
            <person name="Chen X."/>
        </authorList>
    </citation>
    <scope>NUCLEOTIDE SEQUENCE [LARGE SCALE GENOMIC DNA]</scope>
    <source>
        <strain evidence="3">cv. Shandingzi</strain>
        <tissue evidence="2">Leaves</tissue>
    </source>
</reference>
<comment type="caution">
    <text evidence="2">The sequence shown here is derived from an EMBL/GenBank/DDBJ whole genome shotgun (WGS) entry which is preliminary data.</text>
</comment>
<dbReference type="Proteomes" id="UP000315295">
    <property type="component" value="Unassembled WGS sequence"/>
</dbReference>